<dbReference type="InterPro" id="IPR014503">
    <property type="entry name" value="Clavaminate_syn-like"/>
</dbReference>
<name>A0A4Q7ELX1_9GAMM</name>
<dbReference type="NCBIfam" id="NF041363">
    <property type="entry name" value="GntD_guanitoxin"/>
    <property type="match status" value="1"/>
</dbReference>
<evidence type="ECO:0000313" key="7">
    <source>
        <dbReference type="EMBL" id="RZM84292.1"/>
    </source>
</evidence>
<feature type="domain" description="TauD/TfdA-like" evidence="6">
    <location>
        <begin position="224"/>
        <end position="321"/>
    </location>
</feature>
<accession>A0A4Q7ELX1</accession>
<evidence type="ECO:0000259" key="6">
    <source>
        <dbReference type="Pfam" id="PF02668"/>
    </source>
</evidence>
<dbReference type="RefSeq" id="WP_130244257.1">
    <property type="nucleotide sequence ID" value="NZ_PPUZ01000010.1"/>
</dbReference>
<keyword evidence="2 5" id="KW-0479">Metal-binding</keyword>
<dbReference type="SUPFAM" id="SSF51197">
    <property type="entry name" value="Clavaminate synthase-like"/>
    <property type="match status" value="1"/>
</dbReference>
<evidence type="ECO:0000313" key="8">
    <source>
        <dbReference type="Proteomes" id="UP000292345"/>
    </source>
</evidence>
<proteinExistence type="inferred from homology"/>
<keyword evidence="4 5" id="KW-0408">Iron</keyword>
<evidence type="ECO:0000256" key="2">
    <source>
        <dbReference type="ARBA" id="ARBA00022723"/>
    </source>
</evidence>
<feature type="binding site" evidence="5">
    <location>
        <position position="145"/>
    </location>
    <ligand>
        <name>Fe cation</name>
        <dbReference type="ChEBI" id="CHEBI:24875"/>
    </ligand>
</feature>
<dbReference type="InterPro" id="IPR042098">
    <property type="entry name" value="TauD-like_sf"/>
</dbReference>
<dbReference type="EMBL" id="PPUZ01000010">
    <property type="protein sequence ID" value="RZM84292.1"/>
    <property type="molecule type" value="Genomic_DNA"/>
</dbReference>
<comment type="similarity">
    <text evidence="1">Belongs to the clavaminate synthase family.</text>
</comment>
<dbReference type="GO" id="GO:0016706">
    <property type="term" value="F:2-oxoglutarate-dependent dioxygenase activity"/>
    <property type="evidence" value="ECO:0007669"/>
    <property type="project" value="UniProtKB-ARBA"/>
</dbReference>
<evidence type="ECO:0000256" key="5">
    <source>
        <dbReference type="PIRSR" id="PIRSR019543-2"/>
    </source>
</evidence>
<feature type="binding site" evidence="5">
    <location>
        <position position="147"/>
    </location>
    <ligand>
        <name>Fe cation</name>
        <dbReference type="ChEBI" id="CHEBI:24875"/>
    </ligand>
</feature>
<reference evidence="7 8" key="1">
    <citation type="submission" date="2018-01" db="EMBL/GenBank/DDBJ databases">
        <title>Co-occurrence of chitin degradation, pigmentation and bioactivity in marine Pseudoalteromonas.</title>
        <authorList>
            <person name="Paulsen S."/>
            <person name="Gram L."/>
            <person name="Machado H."/>
        </authorList>
    </citation>
    <scope>NUCLEOTIDE SEQUENCE [LARGE SCALE GENOMIC DNA]</scope>
    <source>
        <strain evidence="7 8">S1946</strain>
    </source>
</reference>
<dbReference type="AlphaFoldDB" id="A0A4Q7ELX1"/>
<dbReference type="Pfam" id="PF02668">
    <property type="entry name" value="TauD"/>
    <property type="match status" value="1"/>
</dbReference>
<protein>
    <submittedName>
        <fullName evidence="7">Arginine beta-hydroxylase, Fe(II)/alpha-ketoglutarate-dependent</fullName>
    </submittedName>
</protein>
<dbReference type="PIRSF" id="PIRSF019543">
    <property type="entry name" value="Clavaminate_syn"/>
    <property type="match status" value="1"/>
</dbReference>
<dbReference type="GO" id="GO:0005506">
    <property type="term" value="F:iron ion binding"/>
    <property type="evidence" value="ECO:0007669"/>
    <property type="project" value="InterPro"/>
</dbReference>
<dbReference type="InterPro" id="IPR003819">
    <property type="entry name" value="TauD/TfdA-like"/>
</dbReference>
<evidence type="ECO:0000256" key="3">
    <source>
        <dbReference type="ARBA" id="ARBA00023002"/>
    </source>
</evidence>
<dbReference type="Gene3D" id="3.60.130.10">
    <property type="entry name" value="Clavaminate synthase-like"/>
    <property type="match status" value="1"/>
</dbReference>
<sequence>MHITLSSTEKDQLATLVSVIKKEFTSFQDINFLIKLHQWNKDLPRTLLKKLNEFKYQPEGVKYLVVEGLDIDDQQLGPTPPDWTHQSTQSGIEQSIVACLYSSVLGDLFAWSTQQDGKIIHDVMPIKKDEHEQLGTGSLQEIEWHIEDAFHEYRGDYCTFFCLRNHDMIPTTIGSPDFSQLSDDEIDELFKPQFSIKPDESHKEKNESQLRQRQRLAENDIQLSHAYKRITSWDENPPKISVLFGNRKDPFIRIDPYFMLEPETPAAQAAFKKLIVLIDEKIEELALRPGEILLMDNYRVVHGRRKFLPKYDGTDRWFKRINVTRDIRRSAELRATLSSHTIL</sequence>
<dbReference type="InterPro" id="IPR053447">
    <property type="entry name" value="Alpha-KG_dependent_hydroxylase"/>
</dbReference>
<gene>
    <name evidence="7" type="ORF">C3B51_04060</name>
</gene>
<dbReference type="Proteomes" id="UP000292345">
    <property type="component" value="Unassembled WGS sequence"/>
</dbReference>
<organism evidence="7 8">
    <name type="scientific">Pseudoalteromonas rubra</name>
    <dbReference type="NCBI Taxonomy" id="43658"/>
    <lineage>
        <taxon>Bacteria</taxon>
        <taxon>Pseudomonadati</taxon>
        <taxon>Pseudomonadota</taxon>
        <taxon>Gammaproteobacteria</taxon>
        <taxon>Alteromonadales</taxon>
        <taxon>Pseudoalteromonadaceae</taxon>
        <taxon>Pseudoalteromonas</taxon>
    </lineage>
</organism>
<keyword evidence="3" id="KW-0560">Oxidoreductase</keyword>
<evidence type="ECO:0000256" key="4">
    <source>
        <dbReference type="ARBA" id="ARBA00023004"/>
    </source>
</evidence>
<comment type="caution">
    <text evidence="7">The sequence shown here is derived from an EMBL/GenBank/DDBJ whole genome shotgun (WGS) entry which is preliminary data.</text>
</comment>
<evidence type="ECO:0000256" key="1">
    <source>
        <dbReference type="ARBA" id="ARBA00008425"/>
    </source>
</evidence>